<feature type="signal peptide" evidence="1">
    <location>
        <begin position="1"/>
        <end position="22"/>
    </location>
</feature>
<dbReference type="STRING" id="743722.Sph21_4490"/>
<evidence type="ECO:0000256" key="1">
    <source>
        <dbReference type="SAM" id="SignalP"/>
    </source>
</evidence>
<dbReference type="eggNOG" id="ENOG5032XZJ">
    <property type="taxonomic scope" value="Bacteria"/>
</dbReference>
<evidence type="ECO:0000313" key="2">
    <source>
        <dbReference type="EMBL" id="ADZ81007.1"/>
    </source>
</evidence>
<proteinExistence type="predicted"/>
<dbReference type="HOGENOM" id="CLU_538427_0_0_10"/>
<keyword evidence="1" id="KW-0732">Signal</keyword>
<dbReference type="AlphaFoldDB" id="F4C4L3"/>
<dbReference type="InterPro" id="IPR032774">
    <property type="entry name" value="WG_beta_rep"/>
</dbReference>
<feature type="chain" id="PRO_5003311732" evidence="1">
    <location>
        <begin position="23"/>
        <end position="508"/>
    </location>
</feature>
<sequence length="508" mass="59384">MATWSFSYTFFISVVFCCSMHACQSKTKVIATTVETNSLQLYPYLGSNGLYGYADTAMRLVVSPCYITANKFTHTGFAVVQDTTLQYGVINTLGNIVVPIKYKHIYLQELDNYTLMWTEETYTTRWRFWNWRFLPGLSLMGSSKNDNRLFDTKVNMSKLKITIIENKQVIYDNEVQTSESYRYHMEVNNLGDGYFLHKRKLYQLNDGKAKVISNHIENVIGYDQLFQVNGNNYYITDRNNRKTDGRIFRKKDSLIYTVKGESHAIKLHKDDYLYQNIAQVFEDTEGKQYLFPEMKIAFPQSVETLIDDHILADSVLQQAMLLAPIAGTNCFLVRSFDQITGQIKHKVLQSDGRWVSQPSGEHNFTLRYPTGDIVWPELSTVINPNALKDFRAIAYEDVSENMHWLIITLKRGDHQRQGLWNKQENRWIWNPDNYSIRCLDAEKGLWSFRPEREKAYGIYRPKTGEVLITPTYFDINSDGMVTLQENGQYIRFYVDFESLQEYRDKIRK</sequence>
<reference evidence="2" key="1">
    <citation type="submission" date="2011-03" db="EMBL/GenBank/DDBJ databases">
        <title>Complete sequence of Sphingobacterium sp. 21.</title>
        <authorList>
            <consortium name="US DOE Joint Genome Institute"/>
            <person name="Lucas S."/>
            <person name="Copeland A."/>
            <person name="Lapidus A."/>
            <person name="Cheng J.-F."/>
            <person name="Goodwin L."/>
            <person name="Pitluck S."/>
            <person name="Davenport K."/>
            <person name="Detter J.C."/>
            <person name="Han C."/>
            <person name="Tapia R."/>
            <person name="Land M."/>
            <person name="Hauser L."/>
            <person name="Kyrpides N."/>
            <person name="Ivanova N."/>
            <person name="Ovchinnikova G."/>
            <person name="Pagani I."/>
            <person name="Siebers A.K."/>
            <person name="Allgaier M."/>
            <person name="Thelen M.P."/>
            <person name="Hugenholtz P."/>
            <person name="Woyke T."/>
        </authorList>
    </citation>
    <scope>NUCLEOTIDE SEQUENCE</scope>
    <source>
        <strain evidence="2">21</strain>
    </source>
</reference>
<protein>
    <submittedName>
        <fullName evidence="2">KWG Leptospira repeat protein</fullName>
    </submittedName>
</protein>
<accession>F4C4L3</accession>
<dbReference type="KEGG" id="shg:Sph21_4490"/>
<organism evidence="2">
    <name type="scientific">Sphingobacterium sp. (strain 21)</name>
    <dbReference type="NCBI Taxonomy" id="743722"/>
    <lineage>
        <taxon>Bacteria</taxon>
        <taxon>Pseudomonadati</taxon>
        <taxon>Bacteroidota</taxon>
        <taxon>Sphingobacteriia</taxon>
        <taxon>Sphingobacteriales</taxon>
        <taxon>Sphingobacteriaceae</taxon>
        <taxon>Sphingobacterium</taxon>
    </lineage>
</organism>
<gene>
    <name evidence="2" type="ordered locus">Sph21_4490</name>
</gene>
<dbReference type="PATRIC" id="fig|743722.3.peg.4780"/>
<name>F4C4L3_SPHS2</name>
<dbReference type="Pfam" id="PF14903">
    <property type="entry name" value="WG_beta_rep"/>
    <property type="match status" value="1"/>
</dbReference>
<dbReference type="EMBL" id="CP002584">
    <property type="protein sequence ID" value="ADZ81007.1"/>
    <property type="molecule type" value="Genomic_DNA"/>
</dbReference>